<dbReference type="SUPFAM" id="SSF55383">
    <property type="entry name" value="Copper amine oxidase, domain N"/>
    <property type="match status" value="2"/>
</dbReference>
<evidence type="ECO:0000256" key="1">
    <source>
        <dbReference type="SAM" id="SignalP"/>
    </source>
</evidence>
<proteinExistence type="predicted"/>
<feature type="signal peptide" evidence="1">
    <location>
        <begin position="1"/>
        <end position="19"/>
    </location>
</feature>
<gene>
    <name evidence="3" type="ORF">OB236_37760</name>
</gene>
<reference evidence="3 4" key="1">
    <citation type="submission" date="2022-09" db="EMBL/GenBank/DDBJ databases">
        <authorList>
            <person name="Han X.L."/>
            <person name="Wang Q."/>
            <person name="Lu T."/>
        </authorList>
    </citation>
    <scope>NUCLEOTIDE SEQUENCE [LARGE SCALE GENOMIC DNA]</scope>
    <source>
        <strain evidence="3 4">WQ 127069</strain>
    </source>
</reference>
<comment type="caution">
    <text evidence="3">The sequence shown here is derived from an EMBL/GenBank/DDBJ whole genome shotgun (WGS) entry which is preliminary data.</text>
</comment>
<dbReference type="RefSeq" id="WP_262688592.1">
    <property type="nucleotide sequence ID" value="NZ_JAOQIO010000124.1"/>
</dbReference>
<feature type="domain" description="Copper amine oxidase-like N-terminal" evidence="2">
    <location>
        <begin position="49"/>
        <end position="154"/>
    </location>
</feature>
<dbReference type="Gene3D" id="3.30.457.10">
    <property type="entry name" value="Copper amine oxidase-like, N-terminal domain"/>
    <property type="match status" value="2"/>
</dbReference>
<keyword evidence="1" id="KW-0732">Signal</keyword>
<evidence type="ECO:0000259" key="2">
    <source>
        <dbReference type="Pfam" id="PF07833"/>
    </source>
</evidence>
<dbReference type="InterPro" id="IPR036582">
    <property type="entry name" value="Mao_N_sf"/>
</dbReference>
<evidence type="ECO:0000313" key="4">
    <source>
        <dbReference type="Proteomes" id="UP001652445"/>
    </source>
</evidence>
<organism evidence="3 4">
    <name type="scientific">Paenibacillus baimaensis</name>
    <dbReference type="NCBI Taxonomy" id="2982185"/>
    <lineage>
        <taxon>Bacteria</taxon>
        <taxon>Bacillati</taxon>
        <taxon>Bacillota</taxon>
        <taxon>Bacilli</taxon>
        <taxon>Bacillales</taxon>
        <taxon>Paenibacillaceae</taxon>
        <taxon>Paenibacillus</taxon>
    </lineage>
</organism>
<keyword evidence="4" id="KW-1185">Reference proteome</keyword>
<protein>
    <submittedName>
        <fullName evidence="3">Stalk domain-containing protein</fullName>
    </submittedName>
</protein>
<dbReference type="Proteomes" id="UP001652445">
    <property type="component" value="Unassembled WGS sequence"/>
</dbReference>
<dbReference type="EMBL" id="JAOQIO010000124">
    <property type="protein sequence ID" value="MCU6797886.1"/>
    <property type="molecule type" value="Genomic_DNA"/>
</dbReference>
<feature type="chain" id="PRO_5046663582" evidence="1">
    <location>
        <begin position="20"/>
        <end position="600"/>
    </location>
</feature>
<sequence>MFRMVAAAKATLLMSTALAVGMMNVPSVLAVSVSSIQLQLFAGNSEAIVNTQKIKLDEPPAIINGQFYLPAKWVADALKIQLFWDHDTQTAQMLTSKAFIQFNPSLNQIQINGKPIPFDSVAEIRNGRLLVKLTWLAPYTNMTYRYDSASQSVELSSLGEPASAYKESTLHNDDTQPNSKPIAKFALGKASYRLGEPVTYTDLSYDPDSEGLPGYNWIGKQEVFFKPGTYTVTLQVKDGKGNESEPFSQTITVLDVPYISDQAYPFYFKPIGSLLSKESVASITVRQSLENPIMSVLPRPSEERRLLLGSSSKPIVEKGFLFRENMNGRARLYTQYINGMSSAAQLAIMIRNQSDTRSVTVSTTAVAESQASIYTPILGSKTVESFLTNHSESGSMTVNPGTAVLYKVSQELSSGQGFQGLYDIQTDGAVEVSYVMISPGEQPYQLGAYRTVQSKDLRHTVSPASEVSFQLDTRSLKEPVSFSIGDGSIEPLLNGVTKEMGSDSVQAVTYGSNAGVRYRIGLEFNGKTAVALYPRGGFFEGSVRVNGNVISIPAGGLTSNEALLLHRTSVSEKKIEIELMASESNQLPVDFIVYPLPDKQ</sequence>
<dbReference type="SUPFAM" id="SSF49299">
    <property type="entry name" value="PKD domain"/>
    <property type="match status" value="1"/>
</dbReference>
<evidence type="ECO:0000313" key="3">
    <source>
        <dbReference type="EMBL" id="MCU6797886.1"/>
    </source>
</evidence>
<dbReference type="InterPro" id="IPR012854">
    <property type="entry name" value="Cu_amine_oxidase-like_N"/>
</dbReference>
<name>A0ABT2UUU2_9BACL</name>
<dbReference type="InterPro" id="IPR013783">
    <property type="entry name" value="Ig-like_fold"/>
</dbReference>
<dbReference type="Pfam" id="PF07833">
    <property type="entry name" value="Cu_amine_oxidN1"/>
    <property type="match status" value="1"/>
</dbReference>
<accession>A0ABT2UUU2</accession>
<dbReference type="Gene3D" id="2.60.40.10">
    <property type="entry name" value="Immunoglobulins"/>
    <property type="match status" value="1"/>
</dbReference>
<dbReference type="InterPro" id="IPR035986">
    <property type="entry name" value="PKD_dom_sf"/>
</dbReference>